<dbReference type="OrthoDB" id="4779156at2759"/>
<dbReference type="STRING" id="196109.A0A136ISC1"/>
<protein>
    <submittedName>
        <fullName evidence="1">Uncharacterized protein</fullName>
    </submittedName>
</protein>
<reference evidence="2" key="1">
    <citation type="submission" date="2016-02" db="EMBL/GenBank/DDBJ databases">
        <title>Draft genome sequence of Microdochium bolleyi, a fungal endophyte of beachgrass.</title>
        <authorList>
            <consortium name="DOE Joint Genome Institute"/>
            <person name="David A.S."/>
            <person name="May G."/>
            <person name="Haridas S."/>
            <person name="Lim J."/>
            <person name="Wang M."/>
            <person name="Labutti K."/>
            <person name="Lipzen A."/>
            <person name="Barry K."/>
            <person name="Grigoriev I.V."/>
        </authorList>
    </citation>
    <scope>NUCLEOTIDE SEQUENCE [LARGE SCALE GENOMIC DNA]</scope>
    <source>
        <strain evidence="2">J235TASD1</strain>
    </source>
</reference>
<evidence type="ECO:0000313" key="2">
    <source>
        <dbReference type="Proteomes" id="UP000070501"/>
    </source>
</evidence>
<dbReference type="EMBL" id="KQ964260">
    <property type="protein sequence ID" value="KXJ87884.1"/>
    <property type="molecule type" value="Genomic_DNA"/>
</dbReference>
<proteinExistence type="predicted"/>
<name>A0A136ISC1_9PEZI</name>
<sequence>MSPDSPIERRRSRDADDVLLGPINISPQAVKTWGFVSTVQRYTPTQQYRQTLRQSRTRTAHVIDSQTKQAWLVPMLSLLLHLCHVYTHRITNDGATMRSTIPYAAPSCDGAQAVIDAIERAGDLVVLGQEGEPDTETLRQLFLRMHTSLVQAASLRVKSTRRAVYATELMAVIDPPLQGSGLRKIDVSGPNSLIGSWGDIVKHVDVVGVCGQVGQATGLVVVSPATCLECRTLPAERFYLAAHVRCLENLVRVAGGTLDDLPKGECQLGFKTVWCAGSNLWARCSSSTHKSPCDAQPTSRVLQRLSSQRPKSSKPAVLQDSVSKDGVVVLGDDCNTFRPLVVGLMKFKDSYRRP</sequence>
<organism evidence="1 2">
    <name type="scientific">Microdochium bolleyi</name>
    <dbReference type="NCBI Taxonomy" id="196109"/>
    <lineage>
        <taxon>Eukaryota</taxon>
        <taxon>Fungi</taxon>
        <taxon>Dikarya</taxon>
        <taxon>Ascomycota</taxon>
        <taxon>Pezizomycotina</taxon>
        <taxon>Sordariomycetes</taxon>
        <taxon>Xylariomycetidae</taxon>
        <taxon>Xylariales</taxon>
        <taxon>Microdochiaceae</taxon>
        <taxon>Microdochium</taxon>
    </lineage>
</organism>
<dbReference type="InParanoid" id="A0A136ISC1"/>
<evidence type="ECO:0000313" key="1">
    <source>
        <dbReference type="EMBL" id="KXJ87884.1"/>
    </source>
</evidence>
<dbReference type="Proteomes" id="UP000070501">
    <property type="component" value="Unassembled WGS sequence"/>
</dbReference>
<keyword evidence="2" id="KW-1185">Reference proteome</keyword>
<dbReference type="AlphaFoldDB" id="A0A136ISC1"/>
<accession>A0A136ISC1</accession>
<gene>
    <name evidence="1" type="ORF">Micbo1qcDRAFT_215117</name>
</gene>